<gene>
    <name evidence="3" type="ORF">SPSIL_045730</name>
</gene>
<keyword evidence="4" id="KW-1185">Reference proteome</keyword>
<reference evidence="3" key="1">
    <citation type="submission" date="2024-05" db="EMBL/GenBank/DDBJ databases">
        <title>Isolation and characterization of Sporomusa carbonis sp. nov., a carboxydotrophic hydrogenogen in the genus of Sporomusa isolated from a charcoal burning pile.</title>
        <authorList>
            <person name="Boeer T."/>
            <person name="Rosenbaum F."/>
            <person name="Eysell L."/>
            <person name="Mueller V."/>
            <person name="Daniel R."/>
            <person name="Poehlein A."/>
        </authorList>
    </citation>
    <scope>NUCLEOTIDE SEQUENCE [LARGE SCALE GENOMIC DNA]</scope>
    <source>
        <strain evidence="3">DSM 10669</strain>
    </source>
</reference>
<dbReference type="PANTHER" id="PTHR30535">
    <property type="entry name" value="VITAMIN B12-BINDING PROTEIN"/>
    <property type="match status" value="1"/>
</dbReference>
<dbReference type="PROSITE" id="PS50983">
    <property type="entry name" value="FE_B12_PBP"/>
    <property type="match status" value="1"/>
</dbReference>
<dbReference type="Proteomes" id="UP000216752">
    <property type="component" value="Chromosome"/>
</dbReference>
<feature type="domain" description="Fe/B12 periplasmic-binding" evidence="2">
    <location>
        <begin position="56"/>
        <end position="323"/>
    </location>
</feature>
<organism evidence="3 4">
    <name type="scientific">Sporomusa silvacetica DSM 10669</name>
    <dbReference type="NCBI Taxonomy" id="1123289"/>
    <lineage>
        <taxon>Bacteria</taxon>
        <taxon>Bacillati</taxon>
        <taxon>Bacillota</taxon>
        <taxon>Negativicutes</taxon>
        <taxon>Selenomonadales</taxon>
        <taxon>Sporomusaceae</taxon>
        <taxon>Sporomusa</taxon>
    </lineage>
</organism>
<evidence type="ECO:0000313" key="4">
    <source>
        <dbReference type="Proteomes" id="UP000216752"/>
    </source>
</evidence>
<proteinExistence type="inferred from homology"/>
<dbReference type="InterPro" id="IPR002491">
    <property type="entry name" value="ABC_transptr_periplasmic_BD"/>
</dbReference>
<protein>
    <recommendedName>
        <fullName evidence="2">Fe/B12 periplasmic-binding domain-containing protein</fullName>
    </recommendedName>
</protein>
<dbReference type="InterPro" id="IPR050902">
    <property type="entry name" value="ABC_Transporter_SBP"/>
</dbReference>
<dbReference type="PROSITE" id="PS51257">
    <property type="entry name" value="PROKAR_LIPOPROTEIN"/>
    <property type="match status" value="1"/>
</dbReference>
<dbReference type="SUPFAM" id="SSF53807">
    <property type="entry name" value="Helical backbone' metal receptor"/>
    <property type="match status" value="1"/>
</dbReference>
<accession>A0ABZ3IRM2</accession>
<evidence type="ECO:0000313" key="3">
    <source>
        <dbReference type="EMBL" id="XFO68350.1"/>
    </source>
</evidence>
<evidence type="ECO:0000256" key="1">
    <source>
        <dbReference type="ARBA" id="ARBA00008814"/>
    </source>
</evidence>
<dbReference type="Pfam" id="PF01497">
    <property type="entry name" value="Peripla_BP_2"/>
    <property type="match status" value="1"/>
</dbReference>
<dbReference type="RefSeq" id="WP_094604125.1">
    <property type="nucleotide sequence ID" value="NZ_CP155573.1"/>
</dbReference>
<dbReference type="PANTHER" id="PTHR30535:SF34">
    <property type="entry name" value="MOLYBDATE-BINDING PROTEIN MOLA"/>
    <property type="match status" value="1"/>
</dbReference>
<comment type="similarity">
    <text evidence="1">Belongs to the bacterial solute-binding protein 8 family.</text>
</comment>
<name>A0ABZ3IRM2_9FIRM</name>
<dbReference type="Gene3D" id="1.20.58.2180">
    <property type="match status" value="1"/>
</dbReference>
<sequence length="361" mass="40164">MSYKSVYRNGFILVTLLLLILALVGCGSELTATKQERVVITDSAKAKIEIPAKLESIADAWPAHNEVLTMLGAGDKIKATVDIKGARPWLYIVNPAMNDAQIVFTPQDVNIEELMKTKPDIVFISTNNVIATKLKDTGIPVVQLFFTDFAGLKDCFRTTGTILGPEAKAKADAYIAYLDEKMAKIKAVTDPISQEQRPKVLHINSWNPLLIDGTNTIIDNWIEVAGGTNAAVDVKGNMKPVTMEQVMAWNPDVIIVSSNALPIEPDGTRNIHMIMDNPVWQGIKAVQNKKVYANPDGAFLWDRYGAEEALQIQWAAKTLYPEQFQDIDIVKETRYFYKTFMNYDLSEAEANRIISGKNPEQ</sequence>
<dbReference type="Gene3D" id="3.40.50.1980">
    <property type="entry name" value="Nitrogenase molybdenum iron protein domain"/>
    <property type="match status" value="2"/>
</dbReference>
<dbReference type="CDD" id="cd01142">
    <property type="entry name" value="TroA_e"/>
    <property type="match status" value="1"/>
</dbReference>
<evidence type="ECO:0000259" key="2">
    <source>
        <dbReference type="PROSITE" id="PS50983"/>
    </source>
</evidence>
<dbReference type="EMBL" id="CP155573">
    <property type="protein sequence ID" value="XFO68350.1"/>
    <property type="molecule type" value="Genomic_DNA"/>
</dbReference>